<comment type="subcellular location">
    <subcellularLocation>
        <location evidence="1">Mitochondrion inner membrane</location>
        <topology evidence="1">Multi-pass membrane protein</topology>
    </subcellularLocation>
</comment>
<dbReference type="GO" id="GO:0051724">
    <property type="term" value="F:NAD transmembrane transporter activity"/>
    <property type="evidence" value="ECO:0007669"/>
    <property type="project" value="TreeGrafter"/>
</dbReference>
<keyword evidence="13" id="KW-1185">Reference proteome</keyword>
<keyword evidence="7" id="KW-1133">Transmembrane helix</keyword>
<evidence type="ECO:0000256" key="8">
    <source>
        <dbReference type="ARBA" id="ARBA00023128"/>
    </source>
</evidence>
<protein>
    <recommendedName>
        <fullName evidence="14">Solute carrier family 25 member 51</fullName>
    </recommendedName>
</protein>
<dbReference type="EMBL" id="JASPKZ010007795">
    <property type="protein sequence ID" value="KAJ9582551.1"/>
    <property type="molecule type" value="Genomic_DNA"/>
</dbReference>
<dbReference type="Gene3D" id="1.50.40.10">
    <property type="entry name" value="Mitochondrial carrier domain"/>
    <property type="match status" value="1"/>
</dbReference>
<accession>A0AAD8EA61</accession>
<evidence type="ECO:0008006" key="14">
    <source>
        <dbReference type="Google" id="ProtNLM"/>
    </source>
</evidence>
<dbReference type="AlphaFoldDB" id="A0AAD8EA61"/>
<reference evidence="12" key="1">
    <citation type="journal article" date="2023" name="IScience">
        <title>Live-bearing cockroach genome reveals convergent evolutionary mechanisms linked to viviparity in insects and beyond.</title>
        <authorList>
            <person name="Fouks B."/>
            <person name="Harrison M.C."/>
            <person name="Mikhailova A.A."/>
            <person name="Marchal E."/>
            <person name="English S."/>
            <person name="Carruthers M."/>
            <person name="Jennings E.C."/>
            <person name="Chiamaka E.L."/>
            <person name="Frigard R.A."/>
            <person name="Pippel M."/>
            <person name="Attardo G.M."/>
            <person name="Benoit J.B."/>
            <person name="Bornberg-Bauer E."/>
            <person name="Tobe S.S."/>
        </authorList>
    </citation>
    <scope>NUCLEOTIDE SEQUENCE</scope>
    <source>
        <strain evidence="12">Stay&amp;Tobe</strain>
    </source>
</reference>
<dbReference type="GO" id="GO:0005743">
    <property type="term" value="C:mitochondrial inner membrane"/>
    <property type="evidence" value="ECO:0007669"/>
    <property type="project" value="UniProtKB-SubCell"/>
</dbReference>
<evidence type="ECO:0000313" key="12">
    <source>
        <dbReference type="EMBL" id="KAJ9582551.1"/>
    </source>
</evidence>
<proteinExistence type="inferred from homology"/>
<keyword evidence="5" id="KW-0677">Repeat</keyword>
<dbReference type="Proteomes" id="UP001233999">
    <property type="component" value="Unassembled WGS sequence"/>
</dbReference>
<keyword evidence="9 10" id="KW-0472">Membrane</keyword>
<evidence type="ECO:0000256" key="2">
    <source>
        <dbReference type="ARBA" id="ARBA00006375"/>
    </source>
</evidence>
<name>A0AAD8EA61_DIPPU</name>
<sequence>MLHGVGVVNAAGQISSEGFYYLYRGILPPLCQKSLSLSVMFGVYEECRKPLENSNIPHYVSKIIAAVVAGSVEATLMPFERIQTLLQNQQYHTHFRNTFHAVEVIGLKYGVREYYRGLVPILLRNGPSNVFFFILRDEAKYRLPSYESWWGKAAQQFMSGAIIGAFISTVFYPLNVVKVHVQNKIGGEFQGVISVLVELYKTRGLRDMYKGVHMNYTRSFISWGVINAAYEFLKSYVY</sequence>
<dbReference type="PANTHER" id="PTHR46131:SF1">
    <property type="entry name" value="SD08549P"/>
    <property type="match status" value="1"/>
</dbReference>
<comment type="similarity">
    <text evidence="2 11">Belongs to the mitochondrial carrier (TC 2.A.29) family.</text>
</comment>
<evidence type="ECO:0000256" key="11">
    <source>
        <dbReference type="RuleBase" id="RU000488"/>
    </source>
</evidence>
<keyword evidence="8" id="KW-0496">Mitochondrion</keyword>
<feature type="repeat" description="Solcar" evidence="10">
    <location>
        <begin position="57"/>
        <end position="142"/>
    </location>
</feature>
<evidence type="ECO:0000256" key="5">
    <source>
        <dbReference type="ARBA" id="ARBA00022737"/>
    </source>
</evidence>
<keyword evidence="6" id="KW-0999">Mitochondrion inner membrane</keyword>
<feature type="repeat" description="Solcar" evidence="10">
    <location>
        <begin position="151"/>
        <end position="236"/>
    </location>
</feature>
<dbReference type="Pfam" id="PF00153">
    <property type="entry name" value="Mito_carr"/>
    <property type="match status" value="2"/>
</dbReference>
<evidence type="ECO:0000256" key="4">
    <source>
        <dbReference type="ARBA" id="ARBA00022692"/>
    </source>
</evidence>
<dbReference type="InterPro" id="IPR023395">
    <property type="entry name" value="MCP_dom_sf"/>
</dbReference>
<evidence type="ECO:0000256" key="10">
    <source>
        <dbReference type="PROSITE-ProRule" id="PRU00282"/>
    </source>
</evidence>
<evidence type="ECO:0000313" key="13">
    <source>
        <dbReference type="Proteomes" id="UP001233999"/>
    </source>
</evidence>
<reference evidence="12" key="2">
    <citation type="submission" date="2023-05" db="EMBL/GenBank/DDBJ databases">
        <authorList>
            <person name="Fouks B."/>
        </authorList>
    </citation>
    <scope>NUCLEOTIDE SEQUENCE</scope>
    <source>
        <strain evidence="12">Stay&amp;Tobe</strain>
        <tissue evidence="12">Testes</tissue>
    </source>
</reference>
<comment type="caution">
    <text evidence="12">The sequence shown here is derived from an EMBL/GenBank/DDBJ whole genome shotgun (WGS) entry which is preliminary data.</text>
</comment>
<dbReference type="PROSITE" id="PS50920">
    <property type="entry name" value="SOLCAR"/>
    <property type="match status" value="2"/>
</dbReference>
<organism evidence="12 13">
    <name type="scientific">Diploptera punctata</name>
    <name type="common">Pacific beetle cockroach</name>
    <dbReference type="NCBI Taxonomy" id="6984"/>
    <lineage>
        <taxon>Eukaryota</taxon>
        <taxon>Metazoa</taxon>
        <taxon>Ecdysozoa</taxon>
        <taxon>Arthropoda</taxon>
        <taxon>Hexapoda</taxon>
        <taxon>Insecta</taxon>
        <taxon>Pterygota</taxon>
        <taxon>Neoptera</taxon>
        <taxon>Polyneoptera</taxon>
        <taxon>Dictyoptera</taxon>
        <taxon>Blattodea</taxon>
        <taxon>Blaberoidea</taxon>
        <taxon>Blaberidae</taxon>
        <taxon>Diplopterinae</taxon>
        <taxon>Diploptera</taxon>
    </lineage>
</organism>
<evidence type="ECO:0000256" key="6">
    <source>
        <dbReference type="ARBA" id="ARBA00022792"/>
    </source>
</evidence>
<evidence type="ECO:0000256" key="1">
    <source>
        <dbReference type="ARBA" id="ARBA00004448"/>
    </source>
</evidence>
<dbReference type="InterPro" id="IPR018108">
    <property type="entry name" value="MCP_transmembrane"/>
</dbReference>
<evidence type="ECO:0000256" key="3">
    <source>
        <dbReference type="ARBA" id="ARBA00022448"/>
    </source>
</evidence>
<evidence type="ECO:0000256" key="9">
    <source>
        <dbReference type="ARBA" id="ARBA00023136"/>
    </source>
</evidence>
<dbReference type="InterPro" id="IPR052465">
    <property type="entry name" value="Mito_NAD+_Carrier"/>
</dbReference>
<dbReference type="PANTHER" id="PTHR46131">
    <property type="entry name" value="SD08549P"/>
    <property type="match status" value="1"/>
</dbReference>
<evidence type="ECO:0000256" key="7">
    <source>
        <dbReference type="ARBA" id="ARBA00022989"/>
    </source>
</evidence>
<keyword evidence="4 10" id="KW-0812">Transmembrane</keyword>
<dbReference type="SUPFAM" id="SSF103506">
    <property type="entry name" value="Mitochondrial carrier"/>
    <property type="match status" value="1"/>
</dbReference>
<gene>
    <name evidence="12" type="ORF">L9F63_003109</name>
</gene>
<keyword evidence="3 11" id="KW-0813">Transport</keyword>